<evidence type="ECO:0000313" key="2">
    <source>
        <dbReference type="Proteomes" id="UP000028045"/>
    </source>
</evidence>
<protein>
    <submittedName>
        <fullName evidence="1">Uncharacterized protein</fullName>
    </submittedName>
</protein>
<gene>
    <name evidence="1" type="ORF">S7711_02434</name>
</gene>
<reference evidence="1 2" key="1">
    <citation type="journal article" date="2014" name="BMC Genomics">
        <title>Comparative genome sequencing reveals chemotype-specific gene clusters in the toxigenic black mold Stachybotrys.</title>
        <authorList>
            <person name="Semeiks J."/>
            <person name="Borek D."/>
            <person name="Otwinowski Z."/>
            <person name="Grishin N.V."/>
        </authorList>
    </citation>
    <scope>NUCLEOTIDE SEQUENCE [LARGE SCALE GENOMIC DNA]</scope>
    <source>
        <strain evidence="2">CBS 109288 / IBT 7711</strain>
    </source>
</reference>
<name>A0A084AQD5_STACB</name>
<evidence type="ECO:0000313" key="1">
    <source>
        <dbReference type="EMBL" id="KEY67514.1"/>
    </source>
</evidence>
<sequence>MFSTSLRKSKTWADAVPALLKGPPFEWKEQQLRAYDIGFAVKTTNETESMFALVLLISSDVGSSSTTERVERLSLLNGGRDVAIVLLLIGDNSVVELAQLQAETMNQNAVIPIIPITSIEDLRPRLDSLRRQRHQCSGKQASPVVSSSGIVSHCVRGPPLSSMQTAYLIDLCTDFKDLATNVFSLESQRVLRDFLGEADGERLIEFFTNGPMLAD</sequence>
<dbReference type="Proteomes" id="UP000028045">
    <property type="component" value="Unassembled WGS sequence"/>
</dbReference>
<accession>A0A084AQD5</accession>
<keyword evidence="2" id="KW-1185">Reference proteome</keyword>
<dbReference type="AlphaFoldDB" id="A0A084AQD5"/>
<dbReference type="HOGENOM" id="CLU_089720_1_1_1"/>
<dbReference type="OrthoDB" id="2129069at2759"/>
<dbReference type="EMBL" id="KL648614">
    <property type="protein sequence ID" value="KEY67514.1"/>
    <property type="molecule type" value="Genomic_DNA"/>
</dbReference>
<organism evidence="1 2">
    <name type="scientific">Stachybotrys chartarum (strain CBS 109288 / IBT 7711)</name>
    <name type="common">Toxic black mold</name>
    <name type="synonym">Stilbospora chartarum</name>
    <dbReference type="NCBI Taxonomy" id="1280523"/>
    <lineage>
        <taxon>Eukaryota</taxon>
        <taxon>Fungi</taxon>
        <taxon>Dikarya</taxon>
        <taxon>Ascomycota</taxon>
        <taxon>Pezizomycotina</taxon>
        <taxon>Sordariomycetes</taxon>
        <taxon>Hypocreomycetidae</taxon>
        <taxon>Hypocreales</taxon>
        <taxon>Stachybotryaceae</taxon>
        <taxon>Stachybotrys</taxon>
    </lineage>
</organism>
<proteinExistence type="predicted"/>